<name>A0A921K6G9_9MICC</name>
<proteinExistence type="predicted"/>
<evidence type="ECO:0000313" key="3">
    <source>
        <dbReference type="Proteomes" id="UP000703315"/>
    </source>
</evidence>
<dbReference type="AlphaFoldDB" id="A0A921K6G9"/>
<evidence type="ECO:0000313" key="2">
    <source>
        <dbReference type="EMBL" id="HJF13402.1"/>
    </source>
</evidence>
<accession>A0A921K6G9</accession>
<dbReference type="PANTHER" id="PTHR35340">
    <property type="entry name" value="PQQ ENZYME REPEAT PROTEIN-RELATED"/>
    <property type="match status" value="1"/>
</dbReference>
<dbReference type="PANTHER" id="PTHR35340:SF6">
    <property type="entry name" value="ASST-DOMAIN-CONTAINING PROTEIN"/>
    <property type="match status" value="1"/>
</dbReference>
<dbReference type="Proteomes" id="UP000703315">
    <property type="component" value="Unassembled WGS sequence"/>
</dbReference>
<reference evidence="2" key="1">
    <citation type="journal article" date="2021" name="PeerJ">
        <title>Extensive microbial diversity within the chicken gut microbiome revealed by metagenomics and culture.</title>
        <authorList>
            <person name="Gilroy R."/>
            <person name="Ravi A."/>
            <person name="Getino M."/>
            <person name="Pursley I."/>
            <person name="Horton D.L."/>
            <person name="Alikhan N.F."/>
            <person name="Baker D."/>
            <person name="Gharbi K."/>
            <person name="Hall N."/>
            <person name="Watson M."/>
            <person name="Adriaenssens E.M."/>
            <person name="Foster-Nyarko E."/>
            <person name="Jarju S."/>
            <person name="Secka A."/>
            <person name="Antonio M."/>
            <person name="Oren A."/>
            <person name="Chaudhuri R.R."/>
            <person name="La Ragione R."/>
            <person name="Hildebrand F."/>
            <person name="Pallen M.J."/>
        </authorList>
    </citation>
    <scope>NUCLEOTIDE SEQUENCE</scope>
    <source>
        <strain evidence="2">ChiHjej13B12-14962</strain>
    </source>
</reference>
<feature type="chain" id="PRO_5037915994" evidence="1">
    <location>
        <begin position="23"/>
        <end position="521"/>
    </location>
</feature>
<feature type="signal peptide" evidence="1">
    <location>
        <begin position="1"/>
        <end position="22"/>
    </location>
</feature>
<evidence type="ECO:0000256" key="1">
    <source>
        <dbReference type="SAM" id="SignalP"/>
    </source>
</evidence>
<keyword evidence="1" id="KW-0732">Signal</keyword>
<organism evidence="2 3">
    <name type="scientific">Enteractinococcus helveticum</name>
    <dbReference type="NCBI Taxonomy" id="1837282"/>
    <lineage>
        <taxon>Bacteria</taxon>
        <taxon>Bacillati</taxon>
        <taxon>Actinomycetota</taxon>
        <taxon>Actinomycetes</taxon>
        <taxon>Micrococcales</taxon>
        <taxon>Micrococcaceae</taxon>
    </lineage>
</organism>
<reference evidence="2" key="2">
    <citation type="submission" date="2021-09" db="EMBL/GenBank/DDBJ databases">
        <authorList>
            <person name="Gilroy R."/>
        </authorList>
    </citation>
    <scope>NUCLEOTIDE SEQUENCE</scope>
    <source>
        <strain evidence="2">ChiHjej13B12-14962</strain>
    </source>
</reference>
<comment type="caution">
    <text evidence="2">The sequence shown here is derived from an EMBL/GenBank/DDBJ whole genome shotgun (WGS) entry which is preliminary data.</text>
</comment>
<protein>
    <submittedName>
        <fullName evidence="2">Arylsulfotransferase family protein</fullName>
    </submittedName>
</protein>
<dbReference type="InterPro" id="IPR011047">
    <property type="entry name" value="Quinoprotein_ADH-like_sf"/>
</dbReference>
<dbReference type="SUPFAM" id="SSF50998">
    <property type="entry name" value="Quinoprotein alcohol dehydrogenase-like"/>
    <property type="match status" value="1"/>
</dbReference>
<dbReference type="InterPro" id="IPR053143">
    <property type="entry name" value="Arylsulfate_ST"/>
</dbReference>
<dbReference type="Pfam" id="PF14269">
    <property type="entry name" value="Arylsulfotran_2"/>
    <property type="match status" value="1"/>
</dbReference>
<dbReference type="InterPro" id="IPR039535">
    <property type="entry name" value="ASST-like"/>
</dbReference>
<sequence>MATVGAATACAFVLAGCGSADAETESTETPVPHQNFVSRPDLQPVELEFTRGPAWDDAYTASDEYIFLTSDFETETPASAAMIVDANGELVWMDPSKQHRNDNGHFDLRVQQYQGEPVLTYFKGPAEDGWGYGDIYLMDNTYHVFTTVTTGGSLPPHETDFHDTVITDDDTMLVMAYVTTQTDLSQIGGPTDGWVHNGVVQEIDIATGQVLFEWSSLDHVPVTATQGIYNFDDEYAAQQERIEAGDEEAELGSRDKPFDYFHINSATLDTDNNILISARHTHAVYKLDRDTGDVMWTLGGIASDFEMPDDAVFAWQHSAVRDTDGTLVLFDNHTREAEAQESSRGLRLNLDEEAMTASVATEYLPQDARPSGWMANTQLLDNGDVFIGWGSQPFFSEYTRQGELIYEVCHGDACHEDTGGGGASYRAYKGQWEGHPTTDPDVVVQQSQNGDQHVYVSWNGATEVAQWRLLTGHNAQSATAAAVVAKTGFETAIPLETSTDYLAVEALDAEGEVLGTGTPTP</sequence>
<dbReference type="RefSeq" id="WP_303901607.1">
    <property type="nucleotide sequence ID" value="NZ_DYXC01000020.1"/>
</dbReference>
<gene>
    <name evidence="2" type="ORF">K8V32_01175</name>
</gene>
<dbReference type="EMBL" id="DYXC01000020">
    <property type="protein sequence ID" value="HJF13402.1"/>
    <property type="molecule type" value="Genomic_DNA"/>
</dbReference>